<dbReference type="PANTHER" id="PTHR30146:SF153">
    <property type="entry name" value="LACTOSE OPERON REPRESSOR"/>
    <property type="match status" value="1"/>
</dbReference>
<evidence type="ECO:0000256" key="2">
    <source>
        <dbReference type="ARBA" id="ARBA00023125"/>
    </source>
</evidence>
<dbReference type="InterPro" id="IPR028082">
    <property type="entry name" value="Peripla_BP_I"/>
</dbReference>
<dbReference type="RefSeq" id="WP_184812685.1">
    <property type="nucleotide sequence ID" value="NZ_JACHJQ010000005.1"/>
</dbReference>
<dbReference type="InterPro" id="IPR010982">
    <property type="entry name" value="Lambda_DNA-bd_dom_sf"/>
</dbReference>
<proteinExistence type="predicted"/>
<dbReference type="Gene3D" id="3.40.50.2300">
    <property type="match status" value="2"/>
</dbReference>
<evidence type="ECO:0000259" key="4">
    <source>
        <dbReference type="PROSITE" id="PS50932"/>
    </source>
</evidence>
<protein>
    <submittedName>
        <fullName evidence="5">LacI family transcriptional regulator</fullName>
    </submittedName>
</protein>
<evidence type="ECO:0000313" key="5">
    <source>
        <dbReference type="EMBL" id="MBB4908544.1"/>
    </source>
</evidence>
<gene>
    <name evidence="5" type="ORF">FHR82_004797</name>
</gene>
<evidence type="ECO:0000313" key="6">
    <source>
        <dbReference type="Proteomes" id="UP000520767"/>
    </source>
</evidence>
<organism evidence="5 6">
    <name type="scientific">Actinophytocola algeriensis</name>
    <dbReference type="NCBI Taxonomy" id="1768010"/>
    <lineage>
        <taxon>Bacteria</taxon>
        <taxon>Bacillati</taxon>
        <taxon>Actinomycetota</taxon>
        <taxon>Actinomycetes</taxon>
        <taxon>Pseudonocardiales</taxon>
        <taxon>Pseudonocardiaceae</taxon>
    </lineage>
</organism>
<keyword evidence="1" id="KW-0805">Transcription regulation</keyword>
<dbReference type="EMBL" id="JACHJQ010000005">
    <property type="protein sequence ID" value="MBB4908544.1"/>
    <property type="molecule type" value="Genomic_DNA"/>
</dbReference>
<sequence>MATVDRSPTEGSGKSVPAGARRTTLAAVAHLAGVSIATVSKVVNGRSDVAPETRSRVQELLRRHDYVAPVDRRTEAAARPTVEVQFAGDLKPYVAEALGGIVDAATELGVSVAISQPARGPRWARDLVSMGRRALIAVTSVYTPAYLDALMQAGLPLVVLDPLHLPHSEVNSVGPTNFAGGFAATQHLLGLGHRRIAYLGGPAIAAANQARVHGYRAAMEARGTPVPDAYIRSGEFTFQTGVLGAAVLLDLPSPPTAVFAGNDEIALGVVETARTRGLRVPQDLSVVGFDDTLLARVASPPLTTVRQPLREMGGVALRTALRLADGEKLESHHVELATELVVRASTAPV</sequence>
<accession>A0A7W7Q7R0</accession>
<dbReference type="Pfam" id="PF13377">
    <property type="entry name" value="Peripla_BP_3"/>
    <property type="match status" value="1"/>
</dbReference>
<keyword evidence="6" id="KW-1185">Reference proteome</keyword>
<dbReference type="SMART" id="SM00354">
    <property type="entry name" value="HTH_LACI"/>
    <property type="match status" value="1"/>
</dbReference>
<dbReference type="PANTHER" id="PTHR30146">
    <property type="entry name" value="LACI-RELATED TRANSCRIPTIONAL REPRESSOR"/>
    <property type="match status" value="1"/>
</dbReference>
<name>A0A7W7Q7R0_9PSEU</name>
<keyword evidence="3" id="KW-0804">Transcription</keyword>
<keyword evidence="2" id="KW-0238">DNA-binding</keyword>
<dbReference type="AlphaFoldDB" id="A0A7W7Q7R0"/>
<dbReference type="InterPro" id="IPR000843">
    <property type="entry name" value="HTH_LacI"/>
</dbReference>
<dbReference type="SUPFAM" id="SSF47413">
    <property type="entry name" value="lambda repressor-like DNA-binding domains"/>
    <property type="match status" value="1"/>
</dbReference>
<dbReference type="PROSITE" id="PS50932">
    <property type="entry name" value="HTH_LACI_2"/>
    <property type="match status" value="1"/>
</dbReference>
<dbReference type="SUPFAM" id="SSF53822">
    <property type="entry name" value="Periplasmic binding protein-like I"/>
    <property type="match status" value="1"/>
</dbReference>
<reference evidence="5 6" key="1">
    <citation type="submission" date="2020-08" db="EMBL/GenBank/DDBJ databases">
        <title>Genomic Encyclopedia of Type Strains, Phase III (KMG-III): the genomes of soil and plant-associated and newly described type strains.</title>
        <authorList>
            <person name="Whitman W."/>
        </authorList>
    </citation>
    <scope>NUCLEOTIDE SEQUENCE [LARGE SCALE GENOMIC DNA]</scope>
    <source>
        <strain evidence="5 6">CECT 8960</strain>
    </source>
</reference>
<dbReference type="CDD" id="cd01392">
    <property type="entry name" value="HTH_LacI"/>
    <property type="match status" value="1"/>
</dbReference>
<dbReference type="Pfam" id="PF00356">
    <property type="entry name" value="LacI"/>
    <property type="match status" value="1"/>
</dbReference>
<dbReference type="Gene3D" id="1.10.260.40">
    <property type="entry name" value="lambda repressor-like DNA-binding domains"/>
    <property type="match status" value="1"/>
</dbReference>
<comment type="caution">
    <text evidence="5">The sequence shown here is derived from an EMBL/GenBank/DDBJ whole genome shotgun (WGS) entry which is preliminary data.</text>
</comment>
<feature type="domain" description="HTH lacI-type" evidence="4">
    <location>
        <begin position="23"/>
        <end position="77"/>
    </location>
</feature>
<dbReference type="InterPro" id="IPR046335">
    <property type="entry name" value="LacI/GalR-like_sensor"/>
</dbReference>
<evidence type="ECO:0000256" key="3">
    <source>
        <dbReference type="ARBA" id="ARBA00023163"/>
    </source>
</evidence>
<evidence type="ECO:0000256" key="1">
    <source>
        <dbReference type="ARBA" id="ARBA00023015"/>
    </source>
</evidence>
<dbReference type="Proteomes" id="UP000520767">
    <property type="component" value="Unassembled WGS sequence"/>
</dbReference>
<dbReference type="GO" id="GO:0003700">
    <property type="term" value="F:DNA-binding transcription factor activity"/>
    <property type="evidence" value="ECO:0007669"/>
    <property type="project" value="TreeGrafter"/>
</dbReference>
<dbReference type="GO" id="GO:0000976">
    <property type="term" value="F:transcription cis-regulatory region binding"/>
    <property type="evidence" value="ECO:0007669"/>
    <property type="project" value="TreeGrafter"/>
</dbReference>